<dbReference type="Proteomes" id="UP000694044">
    <property type="component" value="Unassembled WGS sequence"/>
</dbReference>
<sequence length="344" mass="39426">MTFMIAHASTGQAVHFIDNFQISTRQLIKLCCGISIVFTACAIVISANVIFPLPFLELVLTPIYNVIHVTLFRVILGIRMLRQLLVQRGQLIQYMNLLHAQIMMMFVYPAYEVLFRFVQGSRFQLPVILLLPVMKVIIKNIVLRCTKHVEDMTPELVIFTVDFFNAIYVATCMQSATSIHPSSPDLKDETRPTERPQRINYTISEQPTLLQNSLEALFTLECLVITAYLEAVVPFFYSTYILVMVHFPSAQYHSEMSGVSRGNVGSTVLPVFMFGLLQVASFWMLVAVITRNCGMRALYQLAFVLESHMWSIQSKLMVWMMITLCFRLVHFGVDFTFKFSRLGW</sequence>
<organism evidence="2 3">
    <name type="scientific">Phytophthora pseudosyringae</name>
    <dbReference type="NCBI Taxonomy" id="221518"/>
    <lineage>
        <taxon>Eukaryota</taxon>
        <taxon>Sar</taxon>
        <taxon>Stramenopiles</taxon>
        <taxon>Oomycota</taxon>
        <taxon>Peronosporomycetes</taxon>
        <taxon>Peronosporales</taxon>
        <taxon>Peronosporaceae</taxon>
        <taxon>Phytophthora</taxon>
    </lineage>
</organism>
<accession>A0A8T1WI27</accession>
<comment type="caution">
    <text evidence="2">The sequence shown here is derived from an EMBL/GenBank/DDBJ whole genome shotgun (WGS) entry which is preliminary data.</text>
</comment>
<feature type="transmembrane region" description="Helical" evidence="1">
    <location>
        <begin position="222"/>
        <end position="247"/>
    </location>
</feature>
<feature type="transmembrane region" description="Helical" evidence="1">
    <location>
        <begin position="94"/>
        <end position="111"/>
    </location>
</feature>
<protein>
    <recommendedName>
        <fullName evidence="4">Transmembrane protein</fullName>
    </recommendedName>
</protein>
<keyword evidence="1" id="KW-0812">Transmembrane</keyword>
<feature type="transmembrane region" description="Helical" evidence="1">
    <location>
        <begin position="267"/>
        <end position="289"/>
    </location>
</feature>
<dbReference type="AlphaFoldDB" id="A0A8T1WI27"/>
<evidence type="ECO:0000313" key="3">
    <source>
        <dbReference type="Proteomes" id="UP000694044"/>
    </source>
</evidence>
<evidence type="ECO:0000256" key="1">
    <source>
        <dbReference type="SAM" id="Phobius"/>
    </source>
</evidence>
<keyword evidence="3" id="KW-1185">Reference proteome</keyword>
<feature type="transmembrane region" description="Helical" evidence="1">
    <location>
        <begin position="123"/>
        <end position="142"/>
    </location>
</feature>
<proteinExistence type="predicted"/>
<keyword evidence="1" id="KW-1133">Transmembrane helix</keyword>
<feature type="transmembrane region" description="Helical" evidence="1">
    <location>
        <begin position="27"/>
        <end position="51"/>
    </location>
</feature>
<evidence type="ECO:0008006" key="4">
    <source>
        <dbReference type="Google" id="ProtNLM"/>
    </source>
</evidence>
<reference evidence="2" key="1">
    <citation type="submission" date="2021-02" db="EMBL/GenBank/DDBJ databases">
        <authorList>
            <person name="Palmer J.M."/>
        </authorList>
    </citation>
    <scope>NUCLEOTIDE SEQUENCE</scope>
    <source>
        <strain evidence="2">SCRP734</strain>
    </source>
</reference>
<dbReference type="OrthoDB" id="124366at2759"/>
<feature type="transmembrane region" description="Helical" evidence="1">
    <location>
        <begin position="63"/>
        <end position="82"/>
    </location>
</feature>
<keyword evidence="1" id="KW-0472">Membrane</keyword>
<feature type="transmembrane region" description="Helical" evidence="1">
    <location>
        <begin position="316"/>
        <end position="337"/>
    </location>
</feature>
<evidence type="ECO:0000313" key="2">
    <source>
        <dbReference type="EMBL" id="KAG7392178.1"/>
    </source>
</evidence>
<dbReference type="EMBL" id="JAGDFM010000013">
    <property type="protein sequence ID" value="KAG7392178.1"/>
    <property type="molecule type" value="Genomic_DNA"/>
</dbReference>
<gene>
    <name evidence="2" type="ORF">PHYPSEUDO_001901</name>
</gene>
<name>A0A8T1WI27_9STRA</name>